<gene>
    <name evidence="6" type="ORF">Ddye_006780</name>
</gene>
<dbReference type="PANTHER" id="PTHR48047:SF150">
    <property type="entry name" value="SOLANIDINE UDP-GLUCOSE GLUCOSYLTRANSFERASE 1"/>
    <property type="match status" value="1"/>
</dbReference>
<evidence type="ECO:0000256" key="4">
    <source>
        <dbReference type="RuleBase" id="RU003718"/>
    </source>
</evidence>
<comment type="similarity">
    <text evidence="1 4">Belongs to the UDP-glycosyltransferase family.</text>
</comment>
<evidence type="ECO:0000313" key="6">
    <source>
        <dbReference type="EMBL" id="KAK2660247.1"/>
    </source>
</evidence>
<dbReference type="Pfam" id="PF00201">
    <property type="entry name" value="UDPGT"/>
    <property type="match status" value="1"/>
</dbReference>
<proteinExistence type="inferred from homology"/>
<name>A0AAD9XJ11_9ROSI</name>
<evidence type="ECO:0000256" key="2">
    <source>
        <dbReference type="ARBA" id="ARBA00022676"/>
    </source>
</evidence>
<evidence type="ECO:0000256" key="1">
    <source>
        <dbReference type="ARBA" id="ARBA00009995"/>
    </source>
</evidence>
<dbReference type="EMBL" id="JANJYI010000002">
    <property type="protein sequence ID" value="KAK2660247.1"/>
    <property type="molecule type" value="Genomic_DNA"/>
</dbReference>
<dbReference type="PROSITE" id="PS00375">
    <property type="entry name" value="UDPGT"/>
    <property type="match status" value="1"/>
</dbReference>
<comment type="caution">
    <text evidence="6">The sequence shown here is derived from an EMBL/GenBank/DDBJ whole genome shotgun (WGS) entry which is preliminary data.</text>
</comment>
<dbReference type="CDD" id="cd03784">
    <property type="entry name" value="GT1_Gtf-like"/>
    <property type="match status" value="1"/>
</dbReference>
<dbReference type="FunFam" id="3.40.50.2000:FF:000063">
    <property type="entry name" value="Glycosyltransferase"/>
    <property type="match status" value="1"/>
</dbReference>
<protein>
    <recommendedName>
        <fullName evidence="5">Glycosyltransferase</fullName>
        <ecNumber evidence="5">2.4.1.-</ecNumber>
    </recommendedName>
</protein>
<keyword evidence="2 4" id="KW-0328">Glycosyltransferase</keyword>
<dbReference type="AlphaFoldDB" id="A0AAD9XJ11"/>
<dbReference type="Gene3D" id="3.40.50.2000">
    <property type="entry name" value="Glycogen Phosphorylase B"/>
    <property type="match status" value="2"/>
</dbReference>
<sequence>MSYNTLTHTIADLEHKKTRKILIKLVLSLAYTTMESENRPLRAHFIPYSTTSHLMPQVDMAMIFAARGVDVTIITTYYNSLLFQKSIDKAITRGHHINVHKLKFPFREIGLPEGLENFSDATSGEICSKIGKGVSMLQQPIEQFIRDNRPDFIVADMFHFWSSDLASDLGIPRLTSHGMGHFSLCAEDCLFRYESHKTVQSNKEPFLLPGLPGQIQMTRSEIADWIKVPDAFTGLINMINKSIEKSYGVLVNSFYELEKDYADHYRNVLGMKSWSIGSVRLFNARYGKGNDEKHDCLSWLDSQNPNSVVYISFGSLCSFSSAQISEIAKALDSMNHPFIWVVRKEDKENEWLPRELEEKITKSNKGLIIKGWAPQLSILEHPSVGGFLTHCGWNSVLETIAAEVPMATWPLGADQFYNEKLITQVLGVGLKVGSESWTHLLEESRSYVEKKKIVKAVNELMGGGEEADMRRKKVKELSLIAKAAVKEGGSSYSNVTALLDELRQRL</sequence>
<dbReference type="PANTHER" id="PTHR48047">
    <property type="entry name" value="GLYCOSYLTRANSFERASE"/>
    <property type="match status" value="1"/>
</dbReference>
<evidence type="ECO:0000256" key="5">
    <source>
        <dbReference type="RuleBase" id="RU362057"/>
    </source>
</evidence>
<dbReference type="InterPro" id="IPR002213">
    <property type="entry name" value="UDP_glucos_trans"/>
</dbReference>
<dbReference type="Proteomes" id="UP001280121">
    <property type="component" value="Unassembled WGS sequence"/>
</dbReference>
<organism evidence="6 7">
    <name type="scientific">Dipteronia dyeriana</name>
    <dbReference type="NCBI Taxonomy" id="168575"/>
    <lineage>
        <taxon>Eukaryota</taxon>
        <taxon>Viridiplantae</taxon>
        <taxon>Streptophyta</taxon>
        <taxon>Embryophyta</taxon>
        <taxon>Tracheophyta</taxon>
        <taxon>Spermatophyta</taxon>
        <taxon>Magnoliopsida</taxon>
        <taxon>eudicotyledons</taxon>
        <taxon>Gunneridae</taxon>
        <taxon>Pentapetalae</taxon>
        <taxon>rosids</taxon>
        <taxon>malvids</taxon>
        <taxon>Sapindales</taxon>
        <taxon>Sapindaceae</taxon>
        <taxon>Hippocastanoideae</taxon>
        <taxon>Acereae</taxon>
        <taxon>Dipteronia</taxon>
    </lineage>
</organism>
<evidence type="ECO:0000256" key="3">
    <source>
        <dbReference type="ARBA" id="ARBA00022679"/>
    </source>
</evidence>
<dbReference type="SUPFAM" id="SSF53756">
    <property type="entry name" value="UDP-Glycosyltransferase/glycogen phosphorylase"/>
    <property type="match status" value="1"/>
</dbReference>
<keyword evidence="7" id="KW-1185">Reference proteome</keyword>
<reference evidence="6" key="1">
    <citation type="journal article" date="2023" name="Plant J.">
        <title>Genome sequences and population genomics provide insights into the demographic history, inbreeding, and mutation load of two 'living fossil' tree species of Dipteronia.</title>
        <authorList>
            <person name="Feng Y."/>
            <person name="Comes H.P."/>
            <person name="Chen J."/>
            <person name="Zhu S."/>
            <person name="Lu R."/>
            <person name="Zhang X."/>
            <person name="Li P."/>
            <person name="Qiu J."/>
            <person name="Olsen K.M."/>
            <person name="Qiu Y."/>
        </authorList>
    </citation>
    <scope>NUCLEOTIDE SEQUENCE</scope>
    <source>
        <strain evidence="6">KIB01</strain>
    </source>
</reference>
<dbReference type="EC" id="2.4.1.-" evidence="5"/>
<keyword evidence="3 4" id="KW-0808">Transferase</keyword>
<evidence type="ECO:0000313" key="7">
    <source>
        <dbReference type="Proteomes" id="UP001280121"/>
    </source>
</evidence>
<dbReference type="GO" id="GO:0035251">
    <property type="term" value="F:UDP-glucosyltransferase activity"/>
    <property type="evidence" value="ECO:0007669"/>
    <property type="project" value="TreeGrafter"/>
</dbReference>
<accession>A0AAD9XJ11</accession>
<dbReference type="InterPro" id="IPR035595">
    <property type="entry name" value="UDP_glycos_trans_CS"/>
</dbReference>